<protein>
    <recommendedName>
        <fullName evidence="1">methylmalonate-semialdehyde dehydrogenase (CoA acylating)</fullName>
        <ecNumber evidence="1">1.2.1.27</ecNumber>
    </recommendedName>
</protein>
<organism evidence="5 6">
    <name type="scientific">Aliikangiella maris</name>
    <dbReference type="NCBI Taxonomy" id="3162458"/>
    <lineage>
        <taxon>Bacteria</taxon>
        <taxon>Pseudomonadati</taxon>
        <taxon>Pseudomonadota</taxon>
        <taxon>Gammaproteobacteria</taxon>
        <taxon>Oceanospirillales</taxon>
        <taxon>Pleioneaceae</taxon>
        <taxon>Aliikangiella</taxon>
    </lineage>
</organism>
<evidence type="ECO:0000256" key="1">
    <source>
        <dbReference type="ARBA" id="ARBA00013048"/>
    </source>
</evidence>
<dbReference type="Proteomes" id="UP001548189">
    <property type="component" value="Unassembled WGS sequence"/>
</dbReference>
<accession>A0ABV2BWH3</accession>
<dbReference type="EMBL" id="JBEVCJ010000019">
    <property type="protein sequence ID" value="MET1256275.1"/>
    <property type="molecule type" value="Genomic_DNA"/>
</dbReference>
<comment type="caution">
    <text evidence="5">The sequence shown here is derived from an EMBL/GenBank/DDBJ whole genome shotgun (WGS) entry which is preliminary data.</text>
</comment>
<evidence type="ECO:0000256" key="2">
    <source>
        <dbReference type="ARBA" id="ARBA00023002"/>
    </source>
</evidence>
<dbReference type="CDD" id="cd07085">
    <property type="entry name" value="ALDH_F6_MMSDH"/>
    <property type="match status" value="1"/>
</dbReference>
<dbReference type="EC" id="1.2.1.27" evidence="1"/>
<dbReference type="InterPro" id="IPR016162">
    <property type="entry name" value="Ald_DH_N"/>
</dbReference>
<evidence type="ECO:0000313" key="6">
    <source>
        <dbReference type="Proteomes" id="UP001548189"/>
    </source>
</evidence>
<dbReference type="Gene3D" id="3.40.605.10">
    <property type="entry name" value="Aldehyde Dehydrogenase, Chain A, domain 1"/>
    <property type="match status" value="1"/>
</dbReference>
<dbReference type="InterPro" id="IPR016160">
    <property type="entry name" value="Ald_DH_CS_CYS"/>
</dbReference>
<gene>
    <name evidence="5" type="ORF">ABVT43_14130</name>
</gene>
<evidence type="ECO:0000256" key="3">
    <source>
        <dbReference type="ARBA" id="ARBA00023027"/>
    </source>
</evidence>
<keyword evidence="2 5" id="KW-0560">Oxidoreductase</keyword>
<feature type="domain" description="Aldehyde dehydrogenase" evidence="4">
    <location>
        <begin position="17"/>
        <end position="478"/>
    </location>
</feature>
<dbReference type="RefSeq" id="WP_353896862.1">
    <property type="nucleotide sequence ID" value="NZ_JBEVCJ010000019.1"/>
</dbReference>
<dbReference type="SUPFAM" id="SSF53720">
    <property type="entry name" value="ALDH-like"/>
    <property type="match status" value="1"/>
</dbReference>
<dbReference type="InterPro" id="IPR015590">
    <property type="entry name" value="Aldehyde_DH_dom"/>
</dbReference>
<dbReference type="InterPro" id="IPR016161">
    <property type="entry name" value="Ald_DH/histidinol_DH"/>
</dbReference>
<proteinExistence type="predicted"/>
<dbReference type="GO" id="GO:0016491">
    <property type="term" value="F:oxidoreductase activity"/>
    <property type="evidence" value="ECO:0007669"/>
    <property type="project" value="UniProtKB-KW"/>
</dbReference>
<keyword evidence="3" id="KW-0520">NAD</keyword>
<dbReference type="PROSITE" id="PS00070">
    <property type="entry name" value="ALDEHYDE_DEHYDR_CYS"/>
    <property type="match status" value="1"/>
</dbReference>
<dbReference type="InterPro" id="IPR016163">
    <property type="entry name" value="Ald_DH_C"/>
</dbReference>
<keyword evidence="6" id="KW-1185">Reference proteome</keyword>
<dbReference type="PANTHER" id="PTHR43866:SF4">
    <property type="entry name" value="MALONATE-SEMIALDEHYDE DEHYDROGENASE"/>
    <property type="match status" value="1"/>
</dbReference>
<name>A0ABV2BWH3_9GAMM</name>
<dbReference type="PANTHER" id="PTHR43866">
    <property type="entry name" value="MALONATE-SEMIALDEHYDE DEHYDROGENASE"/>
    <property type="match status" value="1"/>
</dbReference>
<evidence type="ECO:0000259" key="4">
    <source>
        <dbReference type="Pfam" id="PF00171"/>
    </source>
</evidence>
<dbReference type="InterPro" id="IPR010061">
    <property type="entry name" value="MeMal-semiAld_DH"/>
</dbReference>
<evidence type="ECO:0000313" key="5">
    <source>
        <dbReference type="EMBL" id="MET1256275.1"/>
    </source>
</evidence>
<dbReference type="NCBIfam" id="TIGR01722">
    <property type="entry name" value="MMSDH"/>
    <property type="match status" value="1"/>
</dbReference>
<reference evidence="5 6" key="1">
    <citation type="submission" date="2024-06" db="EMBL/GenBank/DDBJ databases">
        <authorList>
            <person name="Li F."/>
        </authorList>
    </citation>
    <scope>NUCLEOTIDE SEQUENCE [LARGE SCALE GENOMIC DNA]</scope>
    <source>
        <strain evidence="5 6">GXAS 311</strain>
    </source>
</reference>
<dbReference type="Pfam" id="PF00171">
    <property type="entry name" value="Aldedh"/>
    <property type="match status" value="1"/>
</dbReference>
<dbReference type="Gene3D" id="3.40.309.10">
    <property type="entry name" value="Aldehyde Dehydrogenase, Chain A, domain 2"/>
    <property type="match status" value="1"/>
</dbReference>
<sequence length="502" mass="54395">MQTIGHFIQGKIHLNLEQNKLPVFNPAIGEQVSQVIIADEHQIQSTIKTAQQAFALWSLTSPAKRARVLFKFRELLEKNLERLAGIITQEHGKTFADAKAEVIRGLEVIEFSCGISSQLGGQFSDNVSTQVDCTGFRQPIGVCLGITPFNFPVMVPLWMIPVAIACGNCMILKPSEKVPSASLVLAELLQQAGLPNGVFNVLQGDHTTVKHLLAHPEISAVSFVGSTHVAQSIYQQATLSNKRVQALGGAKNHLVVMPDASQHEVADALIGAAFGSAGERCMAISVAVVIGEDNANTLSKILVDKINQLKVAPGDQSDTDMGPLITAEHLNKVKNYIQSGVEQGAKLVVDGRQKTFAPTNTGFFIGATLFDEVTSDMSIYQEEIFGPVLCLVRVNDLDEAITLINQHQYANGTSIYTQSGQAARHFSRNIHVGMVGINVAIPVPVAFHSFGGWKSSLFGDHHIHGEEGVRFYTRLKTVTSRWQTAGIASSEEHSAFIMPTSR</sequence>